<gene>
    <name evidence="2" type="ORF">B0J15DRAFT_87997</name>
</gene>
<feature type="compositionally biased region" description="Acidic residues" evidence="1">
    <location>
        <begin position="277"/>
        <end position="288"/>
    </location>
</feature>
<organism evidence="2 3">
    <name type="scientific">Fusarium solani</name>
    <name type="common">Filamentous fungus</name>
    <dbReference type="NCBI Taxonomy" id="169388"/>
    <lineage>
        <taxon>Eukaryota</taxon>
        <taxon>Fungi</taxon>
        <taxon>Dikarya</taxon>
        <taxon>Ascomycota</taxon>
        <taxon>Pezizomycotina</taxon>
        <taxon>Sordariomycetes</taxon>
        <taxon>Hypocreomycetidae</taxon>
        <taxon>Hypocreales</taxon>
        <taxon>Nectriaceae</taxon>
        <taxon>Fusarium</taxon>
        <taxon>Fusarium solani species complex</taxon>
    </lineage>
</organism>
<accession>A0A9P9K1P5</accession>
<evidence type="ECO:0000256" key="1">
    <source>
        <dbReference type="SAM" id="MobiDB-lite"/>
    </source>
</evidence>
<feature type="region of interest" description="Disordered" evidence="1">
    <location>
        <begin position="221"/>
        <end position="306"/>
    </location>
</feature>
<comment type="caution">
    <text evidence="2">The sequence shown here is derived from an EMBL/GenBank/DDBJ whole genome shotgun (WGS) entry which is preliminary data.</text>
</comment>
<feature type="compositionally biased region" description="Basic and acidic residues" evidence="1">
    <location>
        <begin position="546"/>
        <end position="559"/>
    </location>
</feature>
<reference evidence="2" key="1">
    <citation type="journal article" date="2021" name="Nat. Commun.">
        <title>Genetic determinants of endophytism in the Arabidopsis root mycobiome.</title>
        <authorList>
            <person name="Mesny F."/>
            <person name="Miyauchi S."/>
            <person name="Thiergart T."/>
            <person name="Pickel B."/>
            <person name="Atanasova L."/>
            <person name="Karlsson M."/>
            <person name="Huettel B."/>
            <person name="Barry K.W."/>
            <person name="Haridas S."/>
            <person name="Chen C."/>
            <person name="Bauer D."/>
            <person name="Andreopoulos W."/>
            <person name="Pangilinan J."/>
            <person name="LaButti K."/>
            <person name="Riley R."/>
            <person name="Lipzen A."/>
            <person name="Clum A."/>
            <person name="Drula E."/>
            <person name="Henrissat B."/>
            <person name="Kohler A."/>
            <person name="Grigoriev I.V."/>
            <person name="Martin F.M."/>
            <person name="Hacquard S."/>
        </authorList>
    </citation>
    <scope>NUCLEOTIDE SEQUENCE</scope>
    <source>
        <strain evidence="2">FSSC 5 MPI-SDFR-AT-0091</strain>
    </source>
</reference>
<feature type="region of interest" description="Disordered" evidence="1">
    <location>
        <begin position="543"/>
        <end position="565"/>
    </location>
</feature>
<protein>
    <submittedName>
        <fullName evidence="2">Uncharacterized protein</fullName>
    </submittedName>
</protein>
<evidence type="ECO:0000313" key="2">
    <source>
        <dbReference type="EMBL" id="KAH7244828.1"/>
    </source>
</evidence>
<dbReference type="AlphaFoldDB" id="A0A9P9K1P5"/>
<name>A0A9P9K1P5_FUSSL</name>
<dbReference type="EMBL" id="JAGTJS010000017">
    <property type="protein sequence ID" value="KAH7244828.1"/>
    <property type="molecule type" value="Genomic_DNA"/>
</dbReference>
<evidence type="ECO:0000313" key="3">
    <source>
        <dbReference type="Proteomes" id="UP000736672"/>
    </source>
</evidence>
<dbReference type="OrthoDB" id="5095686at2759"/>
<proteinExistence type="predicted"/>
<keyword evidence="3" id="KW-1185">Reference proteome</keyword>
<sequence>MAEILGATSSIITIWDVVNRAKKLYGKAKNAPAAWKRYSEELESLAHVQTVLASMIQNSPCISSQMIQIEGKSQSLVAFVNERLETVRKEAANILDQYRGLEKKSSTSEKFMLIFQKCKFVLAEQDIRDLIQAAEHAKSSLQSALCLVHLETLGSWQQQTQQDFQIIHDNMRKQAEALQTLENGKKLSQIPLPVSPPSNCQSPKRPVIGVRSLTEKLRFGSKSSTKTFARHQRPGSKTPLPTRTQPVLSARRTGAGLEKKGGETQSLGGLEVPIDVYDAEDETDDEPSDGGGSSPRESEMAGLDDGTQEREYDIICRNGQILSIGTDTEEYRSAFSDDETRDATTTRLDDVVEAMTDEEWTRCVESSPEELYAFLTSAPCTAACSDVESMDEESPIYMDLQQPTSAFIGETVHLQACLSHISKSLLFCVWYISLTETCQTLAIQEPCQRSCQQVTLEIMDTLSTSKTLPYTIPLESMSCDALPTAAAGTDSESSFILKSFERCQGRKRCVHTVVEANSLPQPHASCVLPVSIQAWLDDNAWESDTPTERAVSDAEDRAFPSEPGQGDDELAFALLEAIKRASCSESSEIPDQVQFDVLVGFLKLTKKYSLGKPYLTQGKKWTAALLPSIPKSLDRDAVAWLWVL</sequence>
<dbReference type="Proteomes" id="UP000736672">
    <property type="component" value="Unassembled WGS sequence"/>
</dbReference>